<reference evidence="2 3" key="1">
    <citation type="submission" date="2016-04" db="EMBL/GenBank/DDBJ databases">
        <title>The genome of Intoshia linei affirms orthonectids as highly simplified spiralians.</title>
        <authorList>
            <person name="Mikhailov K.V."/>
            <person name="Slusarev G.S."/>
            <person name="Nikitin M.A."/>
            <person name="Logacheva M.D."/>
            <person name="Penin A."/>
            <person name="Aleoshin V."/>
            <person name="Panchin Y.V."/>
        </authorList>
    </citation>
    <scope>NUCLEOTIDE SEQUENCE [LARGE SCALE GENOMIC DNA]</scope>
    <source>
        <strain evidence="2">Intl2013</strain>
        <tissue evidence="2">Whole animal</tissue>
    </source>
</reference>
<name>A0A177BCJ7_9BILA</name>
<dbReference type="InterPro" id="IPR002999">
    <property type="entry name" value="Tudor"/>
</dbReference>
<evidence type="ECO:0000259" key="1">
    <source>
        <dbReference type="PROSITE" id="PS50304"/>
    </source>
</evidence>
<comment type="caution">
    <text evidence="2">The sequence shown here is derived from an EMBL/GenBank/DDBJ whole genome shotgun (WGS) entry which is preliminary data.</text>
</comment>
<dbReference type="OrthoDB" id="79171at2759"/>
<evidence type="ECO:0000313" key="3">
    <source>
        <dbReference type="Proteomes" id="UP000078046"/>
    </source>
</evidence>
<proteinExistence type="predicted"/>
<protein>
    <submittedName>
        <fullName evidence="2">Survival motor neuron domain-containing protein 1</fullName>
    </submittedName>
</protein>
<dbReference type="Proteomes" id="UP000078046">
    <property type="component" value="Unassembled WGS sequence"/>
</dbReference>
<dbReference type="CDD" id="cd20399">
    <property type="entry name" value="Tudor_SPF30"/>
    <property type="match status" value="1"/>
</dbReference>
<sequence>MNSSKDTIMASIVEYDAQLVQTQVALQSDKNNSVLIKLRDDLKLGIKMYKDILADVESEEQTDENTSKFKWTVGDSCMALWEGNNKYHAAKITEIGINETCTIMFDYYESTQQHDLSTLKPQRSQTKIKKKSKVYNAILKKKKRKEEYLTKVKEFNEVQENEKYNWSNFLNKKNRLNQERSIFHSPSTLNGKVGVGTCDTGGKNMTKGLLKPEILKRGVAPKRL</sequence>
<organism evidence="2 3">
    <name type="scientific">Intoshia linei</name>
    <dbReference type="NCBI Taxonomy" id="1819745"/>
    <lineage>
        <taxon>Eukaryota</taxon>
        <taxon>Metazoa</taxon>
        <taxon>Spiralia</taxon>
        <taxon>Lophotrochozoa</taxon>
        <taxon>Mesozoa</taxon>
        <taxon>Orthonectida</taxon>
        <taxon>Rhopaluridae</taxon>
        <taxon>Intoshia</taxon>
    </lineage>
</organism>
<dbReference type="AlphaFoldDB" id="A0A177BCJ7"/>
<gene>
    <name evidence="2" type="ORF">A3Q56_00282</name>
</gene>
<dbReference type="SUPFAM" id="SSF63748">
    <property type="entry name" value="Tudor/PWWP/MBT"/>
    <property type="match status" value="1"/>
</dbReference>
<evidence type="ECO:0000313" key="2">
    <source>
        <dbReference type="EMBL" id="OAF71925.1"/>
    </source>
</evidence>
<accession>A0A177BCJ7</accession>
<dbReference type="PROSITE" id="PS50304">
    <property type="entry name" value="TUDOR"/>
    <property type="match status" value="1"/>
</dbReference>
<dbReference type="EMBL" id="LWCA01000014">
    <property type="protein sequence ID" value="OAF71925.1"/>
    <property type="molecule type" value="Genomic_DNA"/>
</dbReference>
<feature type="domain" description="Tudor" evidence="1">
    <location>
        <begin position="70"/>
        <end position="129"/>
    </location>
</feature>
<keyword evidence="3" id="KW-1185">Reference proteome</keyword>
<dbReference type="Gene3D" id="2.30.30.140">
    <property type="match status" value="1"/>
</dbReference>